<evidence type="ECO:0000313" key="2">
    <source>
        <dbReference type="EMBL" id="SOY69611.1"/>
    </source>
</evidence>
<reference evidence="2" key="1">
    <citation type="submission" date="2018-01" db="EMBL/GenBank/DDBJ databases">
        <authorList>
            <person name="Clerissi C."/>
        </authorList>
    </citation>
    <scope>NUCLEOTIDE SEQUENCE</scope>
    <source>
        <strain evidence="2">Cupriavidus taiwanensis STM 3521</strain>
    </source>
</reference>
<comment type="caution">
    <text evidence="2">The sequence shown here is derived from an EMBL/GenBank/DDBJ whole genome shotgun (WGS) entry which is preliminary data.</text>
</comment>
<sequence>MLAHHQVPRRPDPRGGVDPRIAAEAGAEQPQQRGAPGMHRAQAGAEQPQPYPVPELPAYTVGQRKRRAGGAVGVLNDHTERSGTAGIAAMLARSRPAHRCAAPQKAGEKPRACRGPPSRFMQVRQRTERHPVLAHAAGRTPRAQTCLHAMRPGAMTR</sequence>
<dbReference type="Proteomes" id="UP000256297">
    <property type="component" value="Chromosome CBM2589_a"/>
</dbReference>
<evidence type="ECO:0000256" key="1">
    <source>
        <dbReference type="SAM" id="MobiDB-lite"/>
    </source>
</evidence>
<name>A0A375CGV3_9BURK</name>
<accession>A0A375CGV3</accession>
<organism evidence="2">
    <name type="scientific">Cupriavidus taiwanensis</name>
    <dbReference type="NCBI Taxonomy" id="164546"/>
    <lineage>
        <taxon>Bacteria</taxon>
        <taxon>Pseudomonadati</taxon>
        <taxon>Pseudomonadota</taxon>
        <taxon>Betaproteobacteria</taxon>
        <taxon>Burkholderiales</taxon>
        <taxon>Burkholderiaceae</taxon>
        <taxon>Cupriavidus</taxon>
    </lineage>
</organism>
<feature type="region of interest" description="Disordered" evidence="1">
    <location>
        <begin position="1"/>
        <end position="56"/>
    </location>
</feature>
<dbReference type="EMBL" id="OFSP01000039">
    <property type="protein sequence ID" value="SOY69611.1"/>
    <property type="molecule type" value="Genomic_DNA"/>
</dbReference>
<dbReference type="AlphaFoldDB" id="A0A375CGV3"/>
<protein>
    <submittedName>
        <fullName evidence="2">Uncharacterized protein</fullName>
    </submittedName>
</protein>
<proteinExistence type="predicted"/>
<gene>
    <name evidence="2" type="ORF">CBM2589_A90946</name>
</gene>